<dbReference type="EMBL" id="CM007650">
    <property type="protein sequence ID" value="ONM55403.1"/>
    <property type="molecule type" value="Genomic_DNA"/>
</dbReference>
<proteinExistence type="inferred from homology"/>
<keyword evidence="2" id="KW-0493">Microtubule</keyword>
<dbReference type="ExpressionAtlas" id="A0A1D6I5M5">
    <property type="expression patterns" value="baseline and differential"/>
</dbReference>
<evidence type="ECO:0000256" key="1">
    <source>
        <dbReference type="ARBA" id="ARBA00006187"/>
    </source>
</evidence>
<dbReference type="GO" id="GO:0000226">
    <property type="term" value="P:microtubule cytoskeleton organization"/>
    <property type="evidence" value="ECO:0007669"/>
    <property type="project" value="InterPro"/>
</dbReference>
<dbReference type="FunCoup" id="A0A1D6I5M5">
    <property type="interactions" value="1946"/>
</dbReference>
<gene>
    <name evidence="4" type="ORF">ZEAMMB73_Zm00001d020685</name>
</gene>
<reference evidence="4" key="1">
    <citation type="submission" date="2015-12" db="EMBL/GenBank/DDBJ databases">
        <title>Update maize B73 reference genome by single molecule sequencing technologies.</title>
        <authorList>
            <consortium name="Maize Genome Sequencing Project"/>
            <person name="Ware D."/>
        </authorList>
    </citation>
    <scope>NUCLEOTIDE SEQUENCE [LARGE SCALE GENOMIC DNA]</scope>
    <source>
        <tissue evidence="4">Seedling</tissue>
    </source>
</reference>
<dbReference type="GO" id="GO:0005874">
    <property type="term" value="C:microtubule"/>
    <property type="evidence" value="ECO:0007669"/>
    <property type="project" value="UniProtKB-KW"/>
</dbReference>
<dbReference type="PANTHER" id="PTHR19321">
    <property type="entry name" value="PROTEIN REGULATOR OF CYTOKINESIS 1 PRC1-RELATED"/>
    <property type="match status" value="1"/>
</dbReference>
<dbReference type="Gene3D" id="1.20.58.1520">
    <property type="match status" value="1"/>
</dbReference>
<sequence length="643" mass="72502">MLGVGGLGSGSGMEPGTSCGALLRELQCLLINSCNAGSCDQQIWAEVGESEGEKNKALLDIERECLEVYRRKVDDANRTRVQLHQSVAAKEAEVASLMATLGEHKLYLKKDKGVVPLKEQLATVAPVLESLKCKKEERIKQFSNIRSQIEKIRFELSEYNDQGDDPSSLAAEEHDLSMRKLNSYQTQLRALQKDKSERLRKVLEYINEVHSLCGVLGIDFGSTVHEVHPSLHQNGVEQSRNISNSTLEGLASTIYKLKAERKSRIHKAREIMESLCQLWKLMDSPEEEKRQFSNVMSSLILPEEGITSPGVLSEETIEKMEFEVERLTRLKTSRLKEIVMKRRAELEAICQNAHIEPDVSTAPEQTDALIDSGCSFLHPALLLYSHVFVFVFTSNVILVPIPPGLIDPSELLANIESQILKAKEESLSRKDIMDRINRWIAACDEEAWLEEYNQDPKRYSAGRGAHINLKRAEKARILVRKIPSMVDDLINRTFAWENARNKPFLYDGGRLISVLEEYRLSRHQKEEENRRYRDQKKLESILLAEKEAIFGSRPSPRKTSSLSRKANGYRPNGNTNGLKTPTPRRLSLGSATPELLTPRSYSGHNRYFGDVRRLSTSHLNFGDDSLSTFTSISGSEPESPSIG</sequence>
<dbReference type="GO" id="GO:0008017">
    <property type="term" value="F:microtubule binding"/>
    <property type="evidence" value="ECO:0007669"/>
    <property type="project" value="InterPro"/>
</dbReference>
<organism evidence="4">
    <name type="scientific">Zea mays</name>
    <name type="common">Maize</name>
    <dbReference type="NCBI Taxonomy" id="4577"/>
    <lineage>
        <taxon>Eukaryota</taxon>
        <taxon>Viridiplantae</taxon>
        <taxon>Streptophyta</taxon>
        <taxon>Embryophyta</taxon>
        <taxon>Tracheophyta</taxon>
        <taxon>Spermatophyta</taxon>
        <taxon>Magnoliopsida</taxon>
        <taxon>Liliopsida</taxon>
        <taxon>Poales</taxon>
        <taxon>Poaceae</taxon>
        <taxon>PACMAD clade</taxon>
        <taxon>Panicoideae</taxon>
        <taxon>Andropogonodae</taxon>
        <taxon>Andropogoneae</taxon>
        <taxon>Tripsacinae</taxon>
        <taxon>Zea</taxon>
    </lineage>
</organism>
<dbReference type="Pfam" id="PF03999">
    <property type="entry name" value="MAP65_ASE1"/>
    <property type="match status" value="1"/>
</dbReference>
<accession>A0A1D6I5M5</accession>
<dbReference type="SMR" id="A0A1D6I5M5"/>
<dbReference type="PANTHER" id="PTHR19321:SF0">
    <property type="entry name" value="65-KDA MICROTUBULE-ASSOCIATED PROTEIN 6"/>
    <property type="match status" value="1"/>
</dbReference>
<evidence type="ECO:0000256" key="3">
    <source>
        <dbReference type="SAM" id="MobiDB-lite"/>
    </source>
</evidence>
<dbReference type="STRING" id="4577.A0A1D6I5M5"/>
<name>A0A1D6I5M5_MAIZE</name>
<protein>
    <submittedName>
        <fullName evidence="4">65-kDa microtubule-associated protein 6</fullName>
    </submittedName>
</protein>
<comment type="similarity">
    <text evidence="1">Belongs to the MAP65/ASE1 family.</text>
</comment>
<dbReference type="InterPro" id="IPR007145">
    <property type="entry name" value="MAP65_Ase1_PRC1"/>
</dbReference>
<feature type="region of interest" description="Disordered" evidence="3">
    <location>
        <begin position="549"/>
        <end position="602"/>
    </location>
</feature>
<dbReference type="InParanoid" id="A0A1D6I5M5"/>
<dbReference type="AlphaFoldDB" id="A0A1D6I5M5"/>
<evidence type="ECO:0000313" key="4">
    <source>
        <dbReference type="EMBL" id="ONM55403.1"/>
    </source>
</evidence>
<evidence type="ECO:0000256" key="2">
    <source>
        <dbReference type="ARBA" id="ARBA00022701"/>
    </source>
</evidence>
<dbReference type="IntAct" id="A0A1D6I5M5">
    <property type="interactions" value="47"/>
</dbReference>